<feature type="region of interest" description="Disordered" evidence="1">
    <location>
        <begin position="17"/>
        <end position="47"/>
    </location>
</feature>
<sequence>MSAHATDIKLFHSYLNPESVNSTPITSANTSRRTSTSDFSQVSQSQAKKEKKALKNAAISESRAVYFSMLQR</sequence>
<evidence type="ECO:0000256" key="1">
    <source>
        <dbReference type="SAM" id="MobiDB-lite"/>
    </source>
</evidence>
<accession>A0A0D8JU48</accession>
<reference evidence="3" key="2">
    <citation type="journal article" date="2010" name="Genome Res.">
        <title>Population genomic sequencing of Coccidioides fungi reveals recent hybridization and transposon control.</title>
        <authorList>
            <person name="Neafsey D.E."/>
            <person name="Barker B.M."/>
            <person name="Sharpton T.J."/>
            <person name="Stajich J.E."/>
            <person name="Park D.J."/>
            <person name="Whiston E."/>
            <person name="Hung C.-Y."/>
            <person name="McMahan C."/>
            <person name="White J."/>
            <person name="Sykes S."/>
            <person name="Heiman D."/>
            <person name="Young S."/>
            <person name="Zeng Q."/>
            <person name="Abouelleil A."/>
            <person name="Aftuck L."/>
            <person name="Bessette D."/>
            <person name="Brown A."/>
            <person name="FitzGerald M."/>
            <person name="Lui A."/>
            <person name="Macdonald J.P."/>
            <person name="Priest M."/>
            <person name="Orbach M.J."/>
            <person name="Galgiani J.N."/>
            <person name="Kirkland T.N."/>
            <person name="Cole G.T."/>
            <person name="Birren B.W."/>
            <person name="Henn M.R."/>
            <person name="Taylor J.W."/>
            <person name="Rounsley S.D."/>
        </authorList>
    </citation>
    <scope>GENOME REANNOTATION</scope>
    <source>
        <strain evidence="3">RS</strain>
    </source>
</reference>
<gene>
    <name evidence="2" type="ORF">CIMG_11648</name>
</gene>
<dbReference type="AlphaFoldDB" id="A0A0D8JU48"/>
<reference evidence="3" key="1">
    <citation type="journal article" date="2009" name="Genome Res.">
        <title>Comparative genomic analyses of the human fungal pathogens Coccidioides and their relatives.</title>
        <authorList>
            <person name="Sharpton T.J."/>
            <person name="Stajich J.E."/>
            <person name="Rounsley S.D."/>
            <person name="Gardner M.J."/>
            <person name="Wortman J.R."/>
            <person name="Jordar V.S."/>
            <person name="Maiti R."/>
            <person name="Kodira C.D."/>
            <person name="Neafsey D.E."/>
            <person name="Zeng Q."/>
            <person name="Hung C.-Y."/>
            <person name="McMahan C."/>
            <person name="Muszewska A."/>
            <person name="Grynberg M."/>
            <person name="Mandel M.A."/>
            <person name="Kellner E.M."/>
            <person name="Barker B.M."/>
            <person name="Galgiani J.N."/>
            <person name="Orbach M.J."/>
            <person name="Kirkland T.N."/>
            <person name="Cole G.T."/>
            <person name="Henn M.R."/>
            <person name="Birren B.W."/>
            <person name="Taylor J.W."/>
        </authorList>
    </citation>
    <scope>NUCLEOTIDE SEQUENCE [LARGE SCALE GENOMIC DNA]</scope>
    <source>
        <strain evidence="3">RS</strain>
    </source>
</reference>
<dbReference type="GeneID" id="24163804"/>
<dbReference type="RefSeq" id="XP_012214051.1">
    <property type="nucleotide sequence ID" value="XM_012358628.1"/>
</dbReference>
<dbReference type="Proteomes" id="UP000001261">
    <property type="component" value="Unassembled WGS sequence"/>
</dbReference>
<keyword evidence="3" id="KW-1185">Reference proteome</keyword>
<evidence type="ECO:0000313" key="2">
    <source>
        <dbReference type="EMBL" id="KJF60491.1"/>
    </source>
</evidence>
<dbReference type="KEGG" id="cim:CIMG_11648"/>
<evidence type="ECO:0000313" key="3">
    <source>
        <dbReference type="Proteomes" id="UP000001261"/>
    </source>
</evidence>
<feature type="compositionally biased region" description="Low complexity" evidence="1">
    <location>
        <begin position="26"/>
        <end position="37"/>
    </location>
</feature>
<dbReference type="InParanoid" id="A0A0D8JU48"/>
<protein>
    <submittedName>
        <fullName evidence="2">Uncharacterized protein</fullName>
    </submittedName>
</protein>
<proteinExistence type="predicted"/>
<name>A0A0D8JU48_COCIM</name>
<dbReference type="EMBL" id="GG704912">
    <property type="protein sequence ID" value="KJF60491.1"/>
    <property type="molecule type" value="Genomic_DNA"/>
</dbReference>
<organism evidence="2 3">
    <name type="scientific">Coccidioides immitis (strain RS)</name>
    <name type="common">Valley fever fungus</name>
    <dbReference type="NCBI Taxonomy" id="246410"/>
    <lineage>
        <taxon>Eukaryota</taxon>
        <taxon>Fungi</taxon>
        <taxon>Dikarya</taxon>
        <taxon>Ascomycota</taxon>
        <taxon>Pezizomycotina</taxon>
        <taxon>Eurotiomycetes</taxon>
        <taxon>Eurotiomycetidae</taxon>
        <taxon>Onygenales</taxon>
        <taxon>Onygenaceae</taxon>
        <taxon>Coccidioides</taxon>
    </lineage>
</organism>
<dbReference type="OMA" id="HATDIKL"/>
<dbReference type="VEuPathDB" id="FungiDB:CIMG_11648"/>